<comment type="similarity">
    <text evidence="11">Belongs to the cytochrome b561 family.</text>
</comment>
<evidence type="ECO:0000256" key="11">
    <source>
        <dbReference type="ARBA" id="ARBA00037975"/>
    </source>
</evidence>
<feature type="transmembrane region" description="Helical" evidence="12">
    <location>
        <begin position="6"/>
        <end position="30"/>
    </location>
</feature>
<evidence type="ECO:0000256" key="1">
    <source>
        <dbReference type="ARBA" id="ARBA00004651"/>
    </source>
</evidence>
<dbReference type="PANTHER" id="PTHR30529">
    <property type="entry name" value="CYTOCHROME B561"/>
    <property type="match status" value="1"/>
</dbReference>
<dbReference type="EMBL" id="HBHT01035228">
    <property type="protein sequence ID" value="CAD9988189.1"/>
    <property type="molecule type" value="Transcribed_RNA"/>
</dbReference>
<evidence type="ECO:0000313" key="14">
    <source>
        <dbReference type="EMBL" id="CAD9988189.1"/>
    </source>
</evidence>
<evidence type="ECO:0000256" key="9">
    <source>
        <dbReference type="ARBA" id="ARBA00023004"/>
    </source>
</evidence>
<protein>
    <recommendedName>
        <fullName evidence="13">Cytochrome b561 bacterial/Ni-hydrogenase domain-containing protein</fullName>
    </recommendedName>
</protein>
<dbReference type="PANTHER" id="PTHR30529:SF1">
    <property type="entry name" value="CYTOCHROME B561 HOMOLOG 2"/>
    <property type="match status" value="1"/>
</dbReference>
<name>A0A7S2YPH7_9STRA</name>
<keyword evidence="10 12" id="KW-0472">Membrane</keyword>
<feature type="domain" description="Cytochrome b561 bacterial/Ni-hydrogenase" evidence="13">
    <location>
        <begin position="8"/>
        <end position="175"/>
    </location>
</feature>
<proteinExistence type="inferred from homology"/>
<evidence type="ECO:0000256" key="10">
    <source>
        <dbReference type="ARBA" id="ARBA00023136"/>
    </source>
</evidence>
<keyword evidence="6" id="KW-0479">Metal-binding</keyword>
<keyword evidence="4" id="KW-0349">Heme</keyword>
<evidence type="ECO:0000256" key="12">
    <source>
        <dbReference type="SAM" id="Phobius"/>
    </source>
</evidence>
<dbReference type="GO" id="GO:0020037">
    <property type="term" value="F:heme binding"/>
    <property type="evidence" value="ECO:0007669"/>
    <property type="project" value="TreeGrafter"/>
</dbReference>
<evidence type="ECO:0000256" key="8">
    <source>
        <dbReference type="ARBA" id="ARBA00022989"/>
    </source>
</evidence>
<dbReference type="SUPFAM" id="SSF81342">
    <property type="entry name" value="Transmembrane di-heme cytochromes"/>
    <property type="match status" value="1"/>
</dbReference>
<dbReference type="InterPro" id="IPR016174">
    <property type="entry name" value="Di-haem_cyt_TM"/>
</dbReference>
<dbReference type="InterPro" id="IPR011577">
    <property type="entry name" value="Cyt_b561_bac/Ni-Hgenase"/>
</dbReference>
<accession>A0A7S2YPH7</accession>
<feature type="transmembrane region" description="Helical" evidence="12">
    <location>
        <begin position="51"/>
        <end position="68"/>
    </location>
</feature>
<keyword evidence="9" id="KW-0408">Iron</keyword>
<sequence>MSVPSAAYSVTASFFHWAVAIPTIGCVGCVMKAQDSPKSEKGKWMYRHKSLGLLTGMIVAPRLGYRLLSRSSYNVLELKGNSSAENFLGKAGHYLLYGFMTVMPATGIAMGYFGGAGLPFFFTKFSAIKKTDENKASTGAIAKNAFQVHKQLGVYGKYLIPVHASAAFLHYFRGQAIFTRVNPFRTPRG</sequence>
<evidence type="ECO:0000256" key="2">
    <source>
        <dbReference type="ARBA" id="ARBA00022448"/>
    </source>
</evidence>
<dbReference type="GO" id="GO:0009055">
    <property type="term" value="F:electron transfer activity"/>
    <property type="evidence" value="ECO:0007669"/>
    <property type="project" value="InterPro"/>
</dbReference>
<dbReference type="AlphaFoldDB" id="A0A7S2YPH7"/>
<feature type="transmembrane region" description="Helical" evidence="12">
    <location>
        <begin position="94"/>
        <end position="122"/>
    </location>
</feature>
<evidence type="ECO:0000256" key="4">
    <source>
        <dbReference type="ARBA" id="ARBA00022617"/>
    </source>
</evidence>
<dbReference type="Pfam" id="PF01292">
    <property type="entry name" value="Ni_hydr_CYTB"/>
    <property type="match status" value="1"/>
</dbReference>
<evidence type="ECO:0000256" key="6">
    <source>
        <dbReference type="ARBA" id="ARBA00022723"/>
    </source>
</evidence>
<dbReference type="GO" id="GO:0022904">
    <property type="term" value="P:respiratory electron transport chain"/>
    <property type="evidence" value="ECO:0007669"/>
    <property type="project" value="InterPro"/>
</dbReference>
<evidence type="ECO:0000256" key="3">
    <source>
        <dbReference type="ARBA" id="ARBA00022475"/>
    </source>
</evidence>
<comment type="subcellular location">
    <subcellularLocation>
        <location evidence="1">Cell membrane</location>
        <topology evidence="1">Multi-pass membrane protein</topology>
    </subcellularLocation>
</comment>
<gene>
    <name evidence="14" type="ORF">APAL1065_LOCUS23689</name>
</gene>
<keyword evidence="7" id="KW-0249">Electron transport</keyword>
<keyword evidence="2" id="KW-0813">Transport</keyword>
<keyword evidence="3" id="KW-1003">Cell membrane</keyword>
<keyword evidence="8 12" id="KW-1133">Transmembrane helix</keyword>
<organism evidence="14">
    <name type="scientific">Entomoneis paludosa</name>
    <dbReference type="NCBI Taxonomy" id="265537"/>
    <lineage>
        <taxon>Eukaryota</taxon>
        <taxon>Sar</taxon>
        <taxon>Stramenopiles</taxon>
        <taxon>Ochrophyta</taxon>
        <taxon>Bacillariophyta</taxon>
        <taxon>Bacillariophyceae</taxon>
        <taxon>Bacillariophycidae</taxon>
        <taxon>Entomoneidaceae</taxon>
        <taxon>Entomoneis</taxon>
    </lineage>
</organism>
<reference evidence="14" key="1">
    <citation type="submission" date="2021-01" db="EMBL/GenBank/DDBJ databases">
        <authorList>
            <person name="Corre E."/>
            <person name="Pelletier E."/>
            <person name="Niang G."/>
            <person name="Scheremetjew M."/>
            <person name="Finn R."/>
            <person name="Kale V."/>
            <person name="Holt S."/>
            <person name="Cochrane G."/>
            <person name="Meng A."/>
            <person name="Brown T."/>
            <person name="Cohen L."/>
        </authorList>
    </citation>
    <scope>NUCLEOTIDE SEQUENCE</scope>
    <source>
        <strain evidence="14">CCMP125</strain>
    </source>
</reference>
<dbReference type="InterPro" id="IPR052168">
    <property type="entry name" value="Cytochrome_b561_oxidase"/>
</dbReference>
<dbReference type="GO" id="GO:0005886">
    <property type="term" value="C:plasma membrane"/>
    <property type="evidence" value="ECO:0007669"/>
    <property type="project" value="UniProtKB-SubCell"/>
</dbReference>
<dbReference type="GO" id="GO:0046872">
    <property type="term" value="F:metal ion binding"/>
    <property type="evidence" value="ECO:0007669"/>
    <property type="project" value="UniProtKB-KW"/>
</dbReference>
<evidence type="ECO:0000259" key="13">
    <source>
        <dbReference type="Pfam" id="PF01292"/>
    </source>
</evidence>
<keyword evidence="5 12" id="KW-0812">Transmembrane</keyword>
<evidence type="ECO:0000256" key="7">
    <source>
        <dbReference type="ARBA" id="ARBA00022982"/>
    </source>
</evidence>
<evidence type="ECO:0000256" key="5">
    <source>
        <dbReference type="ARBA" id="ARBA00022692"/>
    </source>
</evidence>